<evidence type="ECO:0000313" key="1">
    <source>
        <dbReference type="EMBL" id="KAH7031391.1"/>
    </source>
</evidence>
<dbReference type="AlphaFoldDB" id="A0A9P8Y6U7"/>
<keyword evidence="2" id="KW-1185">Reference proteome</keyword>
<proteinExistence type="predicted"/>
<feature type="non-terminal residue" evidence="1">
    <location>
        <position position="1"/>
    </location>
</feature>
<accession>A0A9P8Y6U7</accession>
<dbReference type="Proteomes" id="UP000756346">
    <property type="component" value="Unassembled WGS sequence"/>
</dbReference>
<name>A0A9P8Y6U7_9PEZI</name>
<organism evidence="1 2">
    <name type="scientific">Microdochium trichocladiopsis</name>
    <dbReference type="NCBI Taxonomy" id="1682393"/>
    <lineage>
        <taxon>Eukaryota</taxon>
        <taxon>Fungi</taxon>
        <taxon>Dikarya</taxon>
        <taxon>Ascomycota</taxon>
        <taxon>Pezizomycotina</taxon>
        <taxon>Sordariomycetes</taxon>
        <taxon>Xylariomycetidae</taxon>
        <taxon>Xylariales</taxon>
        <taxon>Microdochiaceae</taxon>
        <taxon>Microdochium</taxon>
    </lineage>
</organism>
<gene>
    <name evidence="1" type="ORF">B0I36DRAFT_384177</name>
</gene>
<dbReference type="GeneID" id="70190532"/>
<comment type="caution">
    <text evidence="1">The sequence shown here is derived from an EMBL/GenBank/DDBJ whole genome shotgun (WGS) entry which is preliminary data.</text>
</comment>
<dbReference type="EMBL" id="JAGTJQ010000005">
    <property type="protein sequence ID" value="KAH7031391.1"/>
    <property type="molecule type" value="Genomic_DNA"/>
</dbReference>
<protein>
    <submittedName>
        <fullName evidence="1">Uncharacterized protein</fullName>
    </submittedName>
</protein>
<reference evidence="1" key="1">
    <citation type="journal article" date="2021" name="Nat. Commun.">
        <title>Genetic determinants of endophytism in the Arabidopsis root mycobiome.</title>
        <authorList>
            <person name="Mesny F."/>
            <person name="Miyauchi S."/>
            <person name="Thiergart T."/>
            <person name="Pickel B."/>
            <person name="Atanasova L."/>
            <person name="Karlsson M."/>
            <person name="Huettel B."/>
            <person name="Barry K.W."/>
            <person name="Haridas S."/>
            <person name="Chen C."/>
            <person name="Bauer D."/>
            <person name="Andreopoulos W."/>
            <person name="Pangilinan J."/>
            <person name="LaButti K."/>
            <person name="Riley R."/>
            <person name="Lipzen A."/>
            <person name="Clum A."/>
            <person name="Drula E."/>
            <person name="Henrissat B."/>
            <person name="Kohler A."/>
            <person name="Grigoriev I.V."/>
            <person name="Martin F.M."/>
            <person name="Hacquard S."/>
        </authorList>
    </citation>
    <scope>NUCLEOTIDE SEQUENCE</scope>
    <source>
        <strain evidence="1">MPI-CAGE-CH-0230</strain>
    </source>
</reference>
<sequence>LHSRCFHLYTPSFLGTHTRHFFPDASSLPLFLAAACLTTCTLPTRQCNFYLLPQQALLQYATKRHDSTRHHGSLLRSSHCCRRPPHTERLGPAGSPCALPVAKRHCPAPYAYCHWRRGASHRWYSLPGHPTAWCPQRAVSANSQPQLPKAGEWKLILETTSRTLF</sequence>
<evidence type="ECO:0000313" key="2">
    <source>
        <dbReference type="Proteomes" id="UP000756346"/>
    </source>
</evidence>
<dbReference type="RefSeq" id="XP_046013071.1">
    <property type="nucleotide sequence ID" value="XM_046160986.1"/>
</dbReference>